<dbReference type="OrthoDB" id="1264450at2"/>
<dbReference type="InterPro" id="IPR026408">
    <property type="entry name" value="GG_sam_targ_CFB"/>
</dbReference>
<dbReference type="NCBIfam" id="TIGR04149">
    <property type="entry name" value="GG_sam_targ_CFB"/>
    <property type="match status" value="1"/>
</dbReference>
<name>A0A5P8E8U8_9BACT</name>
<protein>
    <submittedName>
        <fullName evidence="1">RSAM-modified peptide</fullName>
    </submittedName>
</protein>
<evidence type="ECO:0000313" key="2">
    <source>
        <dbReference type="Proteomes" id="UP000249375"/>
    </source>
</evidence>
<organism evidence="1 2">
    <name type="scientific">Pseudoprevotella muciniphila</name>
    <dbReference type="NCBI Taxonomy" id="2133944"/>
    <lineage>
        <taxon>Bacteria</taxon>
        <taxon>Pseudomonadati</taxon>
        <taxon>Bacteroidota</taxon>
        <taxon>Bacteroidia</taxon>
        <taxon>Bacteroidales</taxon>
        <taxon>Prevotellaceae</taxon>
        <taxon>Pseudoprevotella</taxon>
    </lineage>
</organism>
<gene>
    <name evidence="1" type="ORF">C7Y71_009960</name>
</gene>
<dbReference type="KEGG" id="alq:C7Y71_009960"/>
<evidence type="ECO:0000313" key="1">
    <source>
        <dbReference type="EMBL" id="QFQ13307.1"/>
    </source>
</evidence>
<accession>A0A5P8E8U8</accession>
<dbReference type="Proteomes" id="UP000249375">
    <property type="component" value="Chromosome"/>
</dbReference>
<proteinExistence type="predicted"/>
<dbReference type="EMBL" id="CP033459">
    <property type="protein sequence ID" value="QFQ13307.1"/>
    <property type="molecule type" value="Genomic_DNA"/>
</dbReference>
<sequence length="87" mass="9546">MKQIKKVVLKEATRLSQEEMKQVFGGSGTDDDNQICGTTCRTKEGLILTSGPTANCETQTVRDFCSGTEWDYAICVCDAESPSYLVN</sequence>
<keyword evidence="2" id="KW-1185">Reference proteome</keyword>
<reference evidence="1 2" key="1">
    <citation type="submission" date="2018-11" db="EMBL/GenBank/DDBJ databases">
        <authorList>
            <person name="Na S.W."/>
            <person name="Baik M."/>
        </authorList>
    </citation>
    <scope>NUCLEOTIDE SEQUENCE [LARGE SCALE GENOMIC DNA]</scope>
    <source>
        <strain evidence="1 2">E39</strain>
    </source>
</reference>
<dbReference type="RefSeq" id="WP_111897538.1">
    <property type="nucleotide sequence ID" value="NZ_CP033459.1"/>
</dbReference>
<dbReference type="AlphaFoldDB" id="A0A5P8E8U8"/>